<dbReference type="PANTHER" id="PTHR10458">
    <property type="entry name" value="PEPTIDE DEFORMYLASE"/>
    <property type="match status" value="1"/>
</dbReference>
<dbReference type="NCBIfam" id="NF001159">
    <property type="entry name" value="PRK00150.1-3"/>
    <property type="match status" value="1"/>
</dbReference>
<dbReference type="EC" id="3.5.1.88" evidence="6"/>
<evidence type="ECO:0000256" key="1">
    <source>
        <dbReference type="ARBA" id="ARBA00010759"/>
    </source>
</evidence>
<keyword evidence="2 6" id="KW-0479">Metal-binding</keyword>
<keyword evidence="8" id="KW-1185">Reference proteome</keyword>
<dbReference type="PANTHER" id="PTHR10458:SF2">
    <property type="entry name" value="PEPTIDE DEFORMYLASE, MITOCHONDRIAL"/>
    <property type="match status" value="1"/>
</dbReference>
<reference evidence="7 8" key="1">
    <citation type="journal article" date="2013" name="Genome Announc.">
        <title>Whole-Genome Sequence of the Clinical Strain Corynebacterium argentoratense DSM 44202, Isolated from a Human Throat Specimen.</title>
        <authorList>
            <person name="Bomholt C."/>
            <person name="Glaub A."/>
            <person name="Gravermann K."/>
            <person name="Albersmeier A."/>
            <person name="Brinkrolf K."/>
            <person name="Ruckert C."/>
            <person name="Tauch A."/>
        </authorList>
    </citation>
    <scope>NUCLEOTIDE SEQUENCE [LARGE SCALE GENOMIC DNA]</scope>
    <source>
        <strain evidence="7">DSM 44202</strain>
    </source>
</reference>
<comment type="function">
    <text evidence="6">Removes the formyl group from the N-terminal Met of newly synthesized proteins. Requires at least a dipeptide for an efficient rate of reaction. N-terminal L-methionine is a prerequisite for activity but the enzyme has broad specificity at other positions.</text>
</comment>
<evidence type="ECO:0000256" key="5">
    <source>
        <dbReference type="ARBA" id="ARBA00023004"/>
    </source>
</evidence>
<evidence type="ECO:0000256" key="4">
    <source>
        <dbReference type="ARBA" id="ARBA00022917"/>
    </source>
</evidence>
<comment type="cofactor">
    <cofactor evidence="6">
        <name>Fe(2+)</name>
        <dbReference type="ChEBI" id="CHEBI:29033"/>
    </cofactor>
    <text evidence="6">Binds 1 Fe(2+) ion.</text>
</comment>
<dbReference type="Gene3D" id="3.90.45.10">
    <property type="entry name" value="Peptide deformylase"/>
    <property type="match status" value="1"/>
</dbReference>
<gene>
    <name evidence="6" type="primary">def</name>
    <name evidence="7" type="ORF">CARG_05175</name>
</gene>
<dbReference type="PIRSF" id="PIRSF004749">
    <property type="entry name" value="Pep_def"/>
    <property type="match status" value="1"/>
</dbReference>
<feature type="binding site" evidence="6">
    <location>
        <position position="160"/>
    </location>
    <ligand>
        <name>Fe cation</name>
        <dbReference type="ChEBI" id="CHEBI:24875"/>
    </ligand>
</feature>
<dbReference type="STRING" id="1348662.CARG_05175"/>
<organism evidence="7 8">
    <name type="scientific">Corynebacterium argentoratense DSM 44202</name>
    <dbReference type="NCBI Taxonomy" id="1348662"/>
    <lineage>
        <taxon>Bacteria</taxon>
        <taxon>Bacillati</taxon>
        <taxon>Actinomycetota</taxon>
        <taxon>Actinomycetes</taxon>
        <taxon>Mycobacteriales</taxon>
        <taxon>Corynebacteriaceae</taxon>
        <taxon>Corynebacterium</taxon>
    </lineage>
</organism>
<protein>
    <recommendedName>
        <fullName evidence="6">Peptide deformylase</fullName>
        <shortName evidence="6">PDF</shortName>
        <ecNumber evidence="6">3.5.1.88</ecNumber>
    </recommendedName>
    <alternativeName>
        <fullName evidence="6">Polypeptide deformylase</fullName>
    </alternativeName>
</protein>
<dbReference type="GeneID" id="78249814"/>
<keyword evidence="5 6" id="KW-0408">Iron</keyword>
<dbReference type="EMBL" id="CP006365">
    <property type="protein sequence ID" value="AGU15172.1"/>
    <property type="molecule type" value="Genomic_DNA"/>
</dbReference>
<evidence type="ECO:0000313" key="7">
    <source>
        <dbReference type="EMBL" id="AGU15172.1"/>
    </source>
</evidence>
<dbReference type="KEGG" id="caz:CARG_05175"/>
<comment type="similarity">
    <text evidence="1 6">Belongs to the polypeptide deformylase family.</text>
</comment>
<dbReference type="AlphaFoldDB" id="U3GZD9"/>
<dbReference type="GO" id="GO:0006412">
    <property type="term" value="P:translation"/>
    <property type="evidence" value="ECO:0007669"/>
    <property type="project" value="UniProtKB-UniRule"/>
</dbReference>
<dbReference type="OrthoDB" id="9804313at2"/>
<dbReference type="GO" id="GO:0046872">
    <property type="term" value="F:metal ion binding"/>
    <property type="evidence" value="ECO:0007669"/>
    <property type="project" value="UniProtKB-KW"/>
</dbReference>
<sequence length="189" mass="21280">MSIRPVRLFGDPVLRTRADEVTAFDDSLEQLVSDMLDTMDEQQGVGLAANQIGVLRRVFVYDCSHEVPGARGHVINPVWEPIDVSEVEEVKGADYDQGEALEGEPGKVLAREGCLSIPGVYEEVERHEAVIVRGVTKDNEPVEFKAKGLLARCIQHETDHLDGVLFLQRLTPERRKRAMKTIRESEWFI</sequence>
<keyword evidence="3 6" id="KW-0378">Hydrolase</keyword>
<comment type="catalytic activity">
    <reaction evidence="6">
        <text>N-terminal N-formyl-L-methionyl-[peptide] + H2O = N-terminal L-methionyl-[peptide] + formate</text>
        <dbReference type="Rhea" id="RHEA:24420"/>
        <dbReference type="Rhea" id="RHEA-COMP:10639"/>
        <dbReference type="Rhea" id="RHEA-COMP:10640"/>
        <dbReference type="ChEBI" id="CHEBI:15377"/>
        <dbReference type="ChEBI" id="CHEBI:15740"/>
        <dbReference type="ChEBI" id="CHEBI:49298"/>
        <dbReference type="ChEBI" id="CHEBI:64731"/>
        <dbReference type="EC" id="3.5.1.88"/>
    </reaction>
</comment>
<dbReference type="eggNOG" id="COG0242">
    <property type="taxonomic scope" value="Bacteria"/>
</dbReference>
<dbReference type="InterPro" id="IPR023635">
    <property type="entry name" value="Peptide_deformylase"/>
</dbReference>
<dbReference type="Pfam" id="PF01327">
    <property type="entry name" value="Pep_deformylase"/>
    <property type="match status" value="1"/>
</dbReference>
<dbReference type="Proteomes" id="UP000016943">
    <property type="component" value="Chromosome"/>
</dbReference>
<dbReference type="HOGENOM" id="CLU_061901_1_2_11"/>
<dbReference type="PRINTS" id="PR01576">
    <property type="entry name" value="PDEFORMYLASE"/>
</dbReference>
<evidence type="ECO:0000256" key="3">
    <source>
        <dbReference type="ARBA" id="ARBA00022801"/>
    </source>
</evidence>
<evidence type="ECO:0000256" key="6">
    <source>
        <dbReference type="HAMAP-Rule" id="MF_00163"/>
    </source>
</evidence>
<evidence type="ECO:0000313" key="8">
    <source>
        <dbReference type="Proteomes" id="UP000016943"/>
    </source>
</evidence>
<proteinExistence type="inferred from homology"/>
<name>U3GZD9_9CORY</name>
<dbReference type="PATRIC" id="fig|1348662.3.peg.1016"/>
<dbReference type="SUPFAM" id="SSF56420">
    <property type="entry name" value="Peptide deformylase"/>
    <property type="match status" value="1"/>
</dbReference>
<dbReference type="RefSeq" id="WP_020976325.1">
    <property type="nucleotide sequence ID" value="NC_022198.1"/>
</dbReference>
<feature type="binding site" evidence="6">
    <location>
        <position position="156"/>
    </location>
    <ligand>
        <name>Fe cation</name>
        <dbReference type="ChEBI" id="CHEBI:24875"/>
    </ligand>
</feature>
<feature type="active site" evidence="6">
    <location>
        <position position="157"/>
    </location>
</feature>
<dbReference type="GO" id="GO:0042586">
    <property type="term" value="F:peptide deformylase activity"/>
    <property type="evidence" value="ECO:0007669"/>
    <property type="project" value="UniProtKB-UniRule"/>
</dbReference>
<dbReference type="InterPro" id="IPR036821">
    <property type="entry name" value="Peptide_deformylase_sf"/>
</dbReference>
<dbReference type="HAMAP" id="MF_00163">
    <property type="entry name" value="Pep_deformylase"/>
    <property type="match status" value="1"/>
</dbReference>
<feature type="binding site" evidence="6">
    <location>
        <position position="114"/>
    </location>
    <ligand>
        <name>Fe cation</name>
        <dbReference type="ChEBI" id="CHEBI:24875"/>
    </ligand>
</feature>
<dbReference type="CDD" id="cd00487">
    <property type="entry name" value="Pep_deformylase"/>
    <property type="match status" value="1"/>
</dbReference>
<keyword evidence="4 6" id="KW-0648">Protein biosynthesis</keyword>
<evidence type="ECO:0000256" key="2">
    <source>
        <dbReference type="ARBA" id="ARBA00022723"/>
    </source>
</evidence>
<accession>U3GZD9</accession>